<keyword evidence="8" id="KW-1185">Reference proteome</keyword>
<feature type="transmembrane region" description="Helical" evidence="6">
    <location>
        <begin position="399"/>
        <end position="421"/>
    </location>
</feature>
<name>A0ABS1PAZ3_9ACTN</name>
<feature type="transmembrane region" description="Helical" evidence="6">
    <location>
        <begin position="301"/>
        <end position="319"/>
    </location>
</feature>
<dbReference type="PANTHER" id="PTHR39157">
    <property type="entry name" value="INTEGRAL MEMBRANE PROTEIN-RELATED"/>
    <property type="match status" value="1"/>
</dbReference>
<dbReference type="RefSeq" id="WP_201825587.1">
    <property type="nucleotide sequence ID" value="NZ_JAERRH010000020.1"/>
</dbReference>
<feature type="compositionally biased region" description="Low complexity" evidence="5">
    <location>
        <begin position="461"/>
        <end position="531"/>
    </location>
</feature>
<feature type="compositionally biased region" description="Gly residues" evidence="5">
    <location>
        <begin position="532"/>
        <end position="565"/>
    </location>
</feature>
<sequence>MDTRTPRTPTGDRSSGFDDAPALSMVKVPSDPAQVIVNHASFRVQLGATARGTQSPRIARHLSVGQDAARLPVMGTAGRAGAAGRRRPVVWSGKSAPDDTGAHRLLQAVRGSSVRHAEESEAGATQVIPRVQTGYADTYDVLDQTVETPLVGHQRTAPDADGTRLLPHMRTVTGAYDEPSYADAPYASYEPYDTYPADIDADADAAADSGPDTDGARTARRQGDDPARHAYYPGRRMNLGVVLLPLRIFLGFISIYAGMGKLCDPVYFDGGKRGSMVKWLNTLHPWDVAEPLRQFALHHPVGSGLVIAFLQVVVGVLTVLGCWQRVAAVVGALLSAALIVTVSWKTVPAYDAPDIIYLAAWSPLIIAGAPVYSVDGRLAGSAWRRLGPRSDIWELRRFVLRRGALITVITVGLTLLVGSLLGGAVRDSSRVVVPGPGEAPRNQLPGSPLPQQPGTRHKESPAASTSPTGGATAGASPSGAATTPGASRSTGATTTTPSQTQGTTGQVPPRQSAPTGGAPSTTAGPTSTGGATSAGGGTSTTGGGTTGSGGSTSTGQPGLVGGLLG</sequence>
<evidence type="ECO:0000256" key="6">
    <source>
        <dbReference type="SAM" id="Phobius"/>
    </source>
</evidence>
<keyword evidence="4 6" id="KW-0472">Membrane</keyword>
<feature type="region of interest" description="Disordered" evidence="5">
    <location>
        <begin position="202"/>
        <end position="228"/>
    </location>
</feature>
<dbReference type="PANTHER" id="PTHR39157:SF1">
    <property type="entry name" value="DOXX FAMILY PROTEIN"/>
    <property type="match status" value="1"/>
</dbReference>
<dbReference type="Pfam" id="PF07681">
    <property type="entry name" value="DoxX"/>
    <property type="match status" value="1"/>
</dbReference>
<gene>
    <name evidence="7" type="ORF">JK361_33495</name>
</gene>
<organism evidence="7 8">
    <name type="scientific">Streptomyces musisoli</name>
    <dbReference type="NCBI Taxonomy" id="2802280"/>
    <lineage>
        <taxon>Bacteria</taxon>
        <taxon>Bacillati</taxon>
        <taxon>Actinomycetota</taxon>
        <taxon>Actinomycetes</taxon>
        <taxon>Kitasatosporales</taxon>
        <taxon>Streptomycetaceae</taxon>
        <taxon>Streptomyces</taxon>
    </lineage>
</organism>
<evidence type="ECO:0000256" key="3">
    <source>
        <dbReference type="ARBA" id="ARBA00022989"/>
    </source>
</evidence>
<feature type="region of interest" description="Disordered" evidence="5">
    <location>
        <begin position="1"/>
        <end position="21"/>
    </location>
</feature>
<comment type="subcellular location">
    <subcellularLocation>
        <location evidence="1">Membrane</location>
        <topology evidence="1">Multi-pass membrane protein</topology>
    </subcellularLocation>
</comment>
<feature type="region of interest" description="Disordered" evidence="5">
    <location>
        <begin position="78"/>
        <end position="98"/>
    </location>
</feature>
<evidence type="ECO:0000256" key="4">
    <source>
        <dbReference type="ARBA" id="ARBA00023136"/>
    </source>
</evidence>
<dbReference type="InterPro" id="IPR032808">
    <property type="entry name" value="DoxX"/>
</dbReference>
<protein>
    <submittedName>
        <fullName evidence="7">DoxX family membrane protein</fullName>
    </submittedName>
</protein>
<evidence type="ECO:0000256" key="2">
    <source>
        <dbReference type="ARBA" id="ARBA00022692"/>
    </source>
</evidence>
<proteinExistence type="predicted"/>
<keyword evidence="3 6" id="KW-1133">Transmembrane helix</keyword>
<dbReference type="Proteomes" id="UP000621386">
    <property type="component" value="Unassembled WGS sequence"/>
</dbReference>
<feature type="transmembrane region" description="Helical" evidence="6">
    <location>
        <begin position="326"/>
        <end position="344"/>
    </location>
</feature>
<dbReference type="EMBL" id="JAERRH010000020">
    <property type="protein sequence ID" value="MBL1109439.1"/>
    <property type="molecule type" value="Genomic_DNA"/>
</dbReference>
<evidence type="ECO:0000256" key="5">
    <source>
        <dbReference type="SAM" id="MobiDB-lite"/>
    </source>
</evidence>
<accession>A0ABS1PAZ3</accession>
<keyword evidence="2 6" id="KW-0812">Transmembrane</keyword>
<feature type="region of interest" description="Disordered" evidence="5">
    <location>
        <begin position="432"/>
        <end position="565"/>
    </location>
</feature>
<evidence type="ECO:0000313" key="7">
    <source>
        <dbReference type="EMBL" id="MBL1109439.1"/>
    </source>
</evidence>
<feature type="compositionally biased region" description="Basic and acidic residues" evidence="5">
    <location>
        <begin position="214"/>
        <end position="228"/>
    </location>
</feature>
<evidence type="ECO:0000256" key="1">
    <source>
        <dbReference type="ARBA" id="ARBA00004141"/>
    </source>
</evidence>
<reference evidence="7 8" key="1">
    <citation type="submission" date="2021-01" db="EMBL/GenBank/DDBJ databases">
        <title>WGS of actinomycetes isolated from Thailand.</title>
        <authorList>
            <person name="Thawai C."/>
        </authorList>
    </citation>
    <scope>NUCLEOTIDE SEQUENCE [LARGE SCALE GENOMIC DNA]</scope>
    <source>
        <strain evidence="7 8">CH5-8</strain>
    </source>
</reference>
<evidence type="ECO:0000313" key="8">
    <source>
        <dbReference type="Proteomes" id="UP000621386"/>
    </source>
</evidence>
<feature type="transmembrane region" description="Helical" evidence="6">
    <location>
        <begin position="356"/>
        <end position="378"/>
    </location>
</feature>
<comment type="caution">
    <text evidence="7">The sequence shown here is derived from an EMBL/GenBank/DDBJ whole genome shotgun (WGS) entry which is preliminary data.</text>
</comment>
<feature type="transmembrane region" description="Helical" evidence="6">
    <location>
        <begin position="238"/>
        <end position="259"/>
    </location>
</feature>